<accession>A0AAV9VWS9</accession>
<dbReference type="AlphaFoldDB" id="A0AAV9VWS9"/>
<name>A0AAV9VWS9_9PEZI</name>
<organism evidence="1 2">
    <name type="scientific">Arthrobotrys musiformis</name>
    <dbReference type="NCBI Taxonomy" id="47236"/>
    <lineage>
        <taxon>Eukaryota</taxon>
        <taxon>Fungi</taxon>
        <taxon>Dikarya</taxon>
        <taxon>Ascomycota</taxon>
        <taxon>Pezizomycotina</taxon>
        <taxon>Orbiliomycetes</taxon>
        <taxon>Orbiliales</taxon>
        <taxon>Orbiliaceae</taxon>
        <taxon>Arthrobotrys</taxon>
    </lineage>
</organism>
<proteinExistence type="predicted"/>
<dbReference type="Proteomes" id="UP001370758">
    <property type="component" value="Unassembled WGS sequence"/>
</dbReference>
<dbReference type="EMBL" id="JAVHJL010000008">
    <property type="protein sequence ID" value="KAK6498326.1"/>
    <property type="molecule type" value="Genomic_DNA"/>
</dbReference>
<gene>
    <name evidence="1" type="ORF">TWF481_010917</name>
</gene>
<keyword evidence="2" id="KW-1185">Reference proteome</keyword>
<protein>
    <submittedName>
        <fullName evidence="1">Uncharacterized protein</fullName>
    </submittedName>
</protein>
<comment type="caution">
    <text evidence="1">The sequence shown here is derived from an EMBL/GenBank/DDBJ whole genome shotgun (WGS) entry which is preliminary data.</text>
</comment>
<evidence type="ECO:0000313" key="1">
    <source>
        <dbReference type="EMBL" id="KAK6498326.1"/>
    </source>
</evidence>
<evidence type="ECO:0000313" key="2">
    <source>
        <dbReference type="Proteomes" id="UP001370758"/>
    </source>
</evidence>
<reference evidence="1 2" key="1">
    <citation type="submission" date="2023-08" db="EMBL/GenBank/DDBJ databases">
        <authorList>
            <person name="Palmer J.M."/>
        </authorList>
    </citation>
    <scope>NUCLEOTIDE SEQUENCE [LARGE SCALE GENOMIC DNA]</scope>
    <source>
        <strain evidence="1 2">TWF481</strain>
    </source>
</reference>
<sequence length="161" mass="17520">MKGPKAAKKSVVCTGGLVVNTRPPEGTIWVPRVLLRRYRGVLGPPVPPAKKTCPLWDHILVIPLFLPSVPLTAREVASGLQGGVRAILGQAAPVEQMRVFDLPHIGHRVRRPEFSSLPPLPPGLLAKVRRRMAIFIAISSEKRPSSIRTVNFGPVGGRRRG</sequence>